<comment type="caution">
    <text evidence="1">The sequence shown here is derived from an EMBL/GenBank/DDBJ whole genome shotgun (WGS) entry which is preliminary data.</text>
</comment>
<organism evidence="1 2">
    <name type="scientific">Inconstantimicrobium mannanitabidum</name>
    <dbReference type="NCBI Taxonomy" id="1604901"/>
    <lineage>
        <taxon>Bacteria</taxon>
        <taxon>Bacillati</taxon>
        <taxon>Bacillota</taxon>
        <taxon>Clostridia</taxon>
        <taxon>Eubacteriales</taxon>
        <taxon>Clostridiaceae</taxon>
        <taxon>Inconstantimicrobium</taxon>
    </lineage>
</organism>
<accession>A0ACB5RI57</accession>
<name>A0ACB5RI57_9CLOT</name>
<evidence type="ECO:0000313" key="2">
    <source>
        <dbReference type="Proteomes" id="UP001058074"/>
    </source>
</evidence>
<reference evidence="1" key="1">
    <citation type="journal article" date="2025" name="Int. J. Syst. Evol. Microbiol.">
        <title>Inconstantimicrobium mannanitabidum sp. nov., a novel member of the family Clostridiaceae isolated from anoxic soil under the treatment of reductive soil disinfestation.</title>
        <authorList>
            <person name="Ueki A."/>
            <person name="Tonouchi A."/>
            <person name="Honma S."/>
            <person name="Kaku N."/>
            <person name="Ueki K."/>
        </authorList>
    </citation>
    <scope>NUCLEOTIDE SEQUENCE</scope>
    <source>
        <strain evidence="1">TW13</strain>
    </source>
</reference>
<gene>
    <name evidence="1" type="primary">gatA2</name>
    <name evidence="1" type="ORF">rsdtw13_40270</name>
</gene>
<dbReference type="EMBL" id="BROD01000001">
    <property type="protein sequence ID" value="GKX68769.1"/>
    <property type="molecule type" value="Genomic_DNA"/>
</dbReference>
<sequence>MDFYHMKVKDIRDGIRDGKFTSEEVVKAYFEKIKEKNSEIEAYLTLCQEEAIKAAKDTDEKIKRGEKVGILQGVPIAIKDNICTDGVRTTCASKMLEDFVPPYDATVVKKLKEEGAIILGKVNMDEFAMGSSTENSAFKKTKNPWDVARVPGGSSGGSAAVVSAEMAPISLGSDTGGSIRQPAGFCGVVGLKPTYGLVSRFGLIAFASSLDQIGPIGKNVEDCALLLQAIAGTDPMDNTSKRDLKEEDYLEGLEDGVKGMRIAVPKEFFEEGLNEEIAESVKEAIEKFKKLGAIVEEISLPITKEGLSAYYIISSAEASSNLSRYDGIRYGYRTKEFEDVYELMEKSRSEAFGDEVKRRIMIGTYSLSSGYYDAYYNRAMKLKKKIKNQFREVFEKYDLIVGPVSPVLPFKMGEKKSNPLEMYLADIYTVNINLAGIPAISIPCGVGKESKLPIGLQIMGPHFGEKKILKGAKALEKELDLDLVKLREESYSYSKR</sequence>
<keyword evidence="2" id="KW-1185">Reference proteome</keyword>
<protein>
    <submittedName>
        <fullName evidence="1">Glutamyl-tRNA(Gln) amidotransferase subunit A 2</fullName>
    </submittedName>
</protein>
<dbReference type="Proteomes" id="UP001058074">
    <property type="component" value="Unassembled WGS sequence"/>
</dbReference>
<evidence type="ECO:0000313" key="1">
    <source>
        <dbReference type="EMBL" id="GKX68769.1"/>
    </source>
</evidence>
<proteinExistence type="predicted"/>